<keyword evidence="2" id="KW-1185">Reference proteome</keyword>
<evidence type="ECO:0000313" key="1">
    <source>
        <dbReference type="EMBL" id="KAK9321751.1"/>
    </source>
</evidence>
<accession>A0ACC3TLB7</accession>
<evidence type="ECO:0000313" key="2">
    <source>
        <dbReference type="Proteomes" id="UP001489719"/>
    </source>
</evidence>
<organism evidence="1 2">
    <name type="scientific">Lipomyces orientalis</name>
    <dbReference type="NCBI Taxonomy" id="1233043"/>
    <lineage>
        <taxon>Eukaryota</taxon>
        <taxon>Fungi</taxon>
        <taxon>Dikarya</taxon>
        <taxon>Ascomycota</taxon>
        <taxon>Saccharomycotina</taxon>
        <taxon>Lipomycetes</taxon>
        <taxon>Lipomycetales</taxon>
        <taxon>Lipomycetaceae</taxon>
        <taxon>Lipomyces</taxon>
    </lineage>
</organism>
<dbReference type="Proteomes" id="UP001489719">
    <property type="component" value="Unassembled WGS sequence"/>
</dbReference>
<name>A0ACC3TLB7_9ASCO</name>
<dbReference type="EMBL" id="MU970091">
    <property type="protein sequence ID" value="KAK9321751.1"/>
    <property type="molecule type" value="Genomic_DNA"/>
</dbReference>
<protein>
    <submittedName>
        <fullName evidence="1">Uncharacterized protein</fullName>
    </submittedName>
</protein>
<reference evidence="2" key="1">
    <citation type="journal article" date="2024" name="Front. Bioeng. Biotechnol.">
        <title>Genome-scale model development and genomic sequencing of the oleaginous clade Lipomyces.</title>
        <authorList>
            <person name="Czajka J.J."/>
            <person name="Han Y."/>
            <person name="Kim J."/>
            <person name="Mondo S.J."/>
            <person name="Hofstad B.A."/>
            <person name="Robles A."/>
            <person name="Haridas S."/>
            <person name="Riley R."/>
            <person name="LaButti K."/>
            <person name="Pangilinan J."/>
            <person name="Andreopoulos W."/>
            <person name="Lipzen A."/>
            <person name="Yan J."/>
            <person name="Wang M."/>
            <person name="Ng V."/>
            <person name="Grigoriev I.V."/>
            <person name="Spatafora J.W."/>
            <person name="Magnuson J.K."/>
            <person name="Baker S.E."/>
            <person name="Pomraning K.R."/>
        </authorList>
    </citation>
    <scope>NUCLEOTIDE SEQUENCE [LARGE SCALE GENOMIC DNA]</scope>
    <source>
        <strain evidence="2">CBS 10300</strain>
    </source>
</reference>
<comment type="caution">
    <text evidence="1">The sequence shown here is derived from an EMBL/GenBank/DDBJ whole genome shotgun (WGS) entry which is preliminary data.</text>
</comment>
<proteinExistence type="predicted"/>
<gene>
    <name evidence="1" type="ORF">V1517DRAFT_325542</name>
</gene>
<sequence length="84" mass="9539">MIGTILHVSLTTEFLFAWALSLRSVERILSKGSTNTFEVTLHMKYSLYLSDSSVSDPQWYDHSANYIVTIARISFVDVSPVCDY</sequence>